<dbReference type="EMBL" id="FOQO01000001">
    <property type="protein sequence ID" value="SFH76961.1"/>
    <property type="molecule type" value="Genomic_DNA"/>
</dbReference>
<evidence type="ECO:0000313" key="2">
    <source>
        <dbReference type="Proteomes" id="UP000198670"/>
    </source>
</evidence>
<sequence length="183" mass="20095">MKENRFAAFIVVFLVGIFACKEAAAQESNAYTESSAYTSGIGGRFGVANGITYKHFINESHAIDGILNFQGNRNFTIFKLLGLYEIHQPVNFVDVEGLRWYYGFGGGLGAYKYKDTDDSGMAWSFDGVVGLDYKIPTAPINLSLDWKPTMELTPESGVRFDGIGLSIRFVLPSAFGRQLTSGS</sequence>
<dbReference type="AlphaFoldDB" id="A0A1I3CRR3"/>
<dbReference type="RefSeq" id="WP_090622653.1">
    <property type="nucleotide sequence ID" value="NZ_FOQO01000001.1"/>
</dbReference>
<dbReference type="PROSITE" id="PS51257">
    <property type="entry name" value="PROKAR_LIPOPROTEIN"/>
    <property type="match status" value="1"/>
</dbReference>
<dbReference type="STRING" id="1477437.SAMN05444682_101150"/>
<organism evidence="1 2">
    <name type="scientific">Parapedobacter indicus</name>
    <dbReference type="NCBI Taxonomy" id="1477437"/>
    <lineage>
        <taxon>Bacteria</taxon>
        <taxon>Pseudomonadati</taxon>
        <taxon>Bacteroidota</taxon>
        <taxon>Sphingobacteriia</taxon>
        <taxon>Sphingobacteriales</taxon>
        <taxon>Sphingobacteriaceae</taxon>
        <taxon>Parapedobacter</taxon>
    </lineage>
</organism>
<dbReference type="OrthoDB" id="978645at2"/>
<protein>
    <recommendedName>
        <fullName evidence="3">Outer membrane protein beta-barrel domain-containing protein</fullName>
    </recommendedName>
</protein>
<accession>A0A1I3CRR3</accession>
<keyword evidence="2" id="KW-1185">Reference proteome</keyword>
<dbReference type="Proteomes" id="UP000198670">
    <property type="component" value="Unassembled WGS sequence"/>
</dbReference>
<reference evidence="1 2" key="1">
    <citation type="submission" date="2016-10" db="EMBL/GenBank/DDBJ databases">
        <authorList>
            <person name="de Groot N.N."/>
        </authorList>
    </citation>
    <scope>NUCLEOTIDE SEQUENCE [LARGE SCALE GENOMIC DNA]</scope>
    <source>
        <strain evidence="1 2">RK1</strain>
    </source>
</reference>
<evidence type="ECO:0008006" key="3">
    <source>
        <dbReference type="Google" id="ProtNLM"/>
    </source>
</evidence>
<evidence type="ECO:0000313" key="1">
    <source>
        <dbReference type="EMBL" id="SFH76961.1"/>
    </source>
</evidence>
<name>A0A1I3CRR3_9SPHI</name>
<proteinExistence type="predicted"/>
<gene>
    <name evidence="1" type="ORF">SAMN05444682_101150</name>
</gene>